<evidence type="ECO:0000313" key="2">
    <source>
        <dbReference type="Proteomes" id="UP000607653"/>
    </source>
</evidence>
<protein>
    <submittedName>
        <fullName evidence="1">Uncharacterized protein</fullName>
    </submittedName>
</protein>
<name>A0A822YNJ8_NELNU</name>
<gene>
    <name evidence="1" type="ORF">HUJ06_011750</name>
</gene>
<reference evidence="1 2" key="1">
    <citation type="journal article" date="2020" name="Mol. Biol. Evol.">
        <title>Distinct Expression and Methylation Patterns for Genes with Different Fates following a Single Whole-Genome Duplication in Flowering Plants.</title>
        <authorList>
            <person name="Shi T."/>
            <person name="Rahmani R.S."/>
            <person name="Gugger P.F."/>
            <person name="Wang M."/>
            <person name="Li H."/>
            <person name="Zhang Y."/>
            <person name="Li Z."/>
            <person name="Wang Q."/>
            <person name="Van de Peer Y."/>
            <person name="Marchal K."/>
            <person name="Chen J."/>
        </authorList>
    </citation>
    <scope>NUCLEOTIDE SEQUENCE [LARGE SCALE GENOMIC DNA]</scope>
    <source>
        <tissue evidence="1">Leaf</tissue>
    </source>
</reference>
<organism evidence="1 2">
    <name type="scientific">Nelumbo nucifera</name>
    <name type="common">Sacred lotus</name>
    <dbReference type="NCBI Taxonomy" id="4432"/>
    <lineage>
        <taxon>Eukaryota</taxon>
        <taxon>Viridiplantae</taxon>
        <taxon>Streptophyta</taxon>
        <taxon>Embryophyta</taxon>
        <taxon>Tracheophyta</taxon>
        <taxon>Spermatophyta</taxon>
        <taxon>Magnoliopsida</taxon>
        <taxon>Proteales</taxon>
        <taxon>Nelumbonaceae</taxon>
        <taxon>Nelumbo</taxon>
    </lineage>
</organism>
<proteinExistence type="predicted"/>
<dbReference type="Proteomes" id="UP000607653">
    <property type="component" value="Unassembled WGS sequence"/>
</dbReference>
<accession>A0A822YNJ8</accession>
<dbReference type="EMBL" id="DUZY01000003">
    <property type="protein sequence ID" value="DAD32899.1"/>
    <property type="molecule type" value="Genomic_DNA"/>
</dbReference>
<comment type="caution">
    <text evidence="1">The sequence shown here is derived from an EMBL/GenBank/DDBJ whole genome shotgun (WGS) entry which is preliminary data.</text>
</comment>
<dbReference type="AlphaFoldDB" id="A0A822YNJ8"/>
<sequence length="33" mass="3774">MGTEKKSTFGDVCKVVKEKKLSPFGDVYKCRHK</sequence>
<evidence type="ECO:0000313" key="1">
    <source>
        <dbReference type="EMBL" id="DAD32899.1"/>
    </source>
</evidence>
<keyword evidence="2" id="KW-1185">Reference proteome</keyword>